<name>A0A2M6WPZ9_9BACT</name>
<protein>
    <submittedName>
        <fullName evidence="2">Uncharacterized protein</fullName>
    </submittedName>
</protein>
<feature type="transmembrane region" description="Helical" evidence="1">
    <location>
        <begin position="81"/>
        <end position="101"/>
    </location>
</feature>
<keyword evidence="1" id="KW-0472">Membrane</keyword>
<evidence type="ECO:0000313" key="3">
    <source>
        <dbReference type="Proteomes" id="UP000228900"/>
    </source>
</evidence>
<proteinExistence type="predicted"/>
<gene>
    <name evidence="2" type="ORF">COT98_02045</name>
</gene>
<reference evidence="3" key="1">
    <citation type="submission" date="2017-09" db="EMBL/GenBank/DDBJ databases">
        <title>Depth-based differentiation of microbial function through sediment-hosted aquifers and enrichment of novel symbionts in the deep terrestrial subsurface.</title>
        <authorList>
            <person name="Probst A.J."/>
            <person name="Ladd B."/>
            <person name="Jarett J.K."/>
            <person name="Geller-Mcgrath D.E."/>
            <person name="Sieber C.M.K."/>
            <person name="Emerson J.B."/>
            <person name="Anantharaman K."/>
            <person name="Thomas B.C."/>
            <person name="Malmstrom R."/>
            <person name="Stieglmeier M."/>
            <person name="Klingl A."/>
            <person name="Woyke T."/>
            <person name="Ryan C.M."/>
            <person name="Banfield J.F."/>
        </authorList>
    </citation>
    <scope>NUCLEOTIDE SEQUENCE [LARGE SCALE GENOMIC DNA]</scope>
</reference>
<evidence type="ECO:0000256" key="1">
    <source>
        <dbReference type="SAM" id="Phobius"/>
    </source>
</evidence>
<comment type="caution">
    <text evidence="2">The sequence shown here is derived from an EMBL/GenBank/DDBJ whole genome shotgun (WGS) entry which is preliminary data.</text>
</comment>
<feature type="non-terminal residue" evidence="2">
    <location>
        <position position="102"/>
    </location>
</feature>
<organism evidence="2 3">
    <name type="scientific">Candidatus Falkowbacteria bacterium CG10_big_fil_rev_8_21_14_0_10_39_9</name>
    <dbReference type="NCBI Taxonomy" id="1974566"/>
    <lineage>
        <taxon>Bacteria</taxon>
        <taxon>Candidatus Falkowiibacteriota</taxon>
    </lineage>
</organism>
<dbReference type="EMBL" id="PFAQ01000035">
    <property type="protein sequence ID" value="PIT94816.1"/>
    <property type="molecule type" value="Genomic_DNA"/>
</dbReference>
<accession>A0A2M6WPZ9</accession>
<sequence>MKKISIYLLFIFAISFLFAEKALAVCPICTIAVGAGVGLSRWLGIDDAITGLWVGGLIVSMITWTESWLEKKNIRFKGRMFVNILGYYALIIIPLYYSGIIG</sequence>
<dbReference type="Proteomes" id="UP000228900">
    <property type="component" value="Unassembled WGS sequence"/>
</dbReference>
<keyword evidence="1" id="KW-1133">Transmembrane helix</keyword>
<evidence type="ECO:0000313" key="2">
    <source>
        <dbReference type="EMBL" id="PIT94816.1"/>
    </source>
</evidence>
<keyword evidence="1" id="KW-0812">Transmembrane</keyword>
<dbReference type="AlphaFoldDB" id="A0A2M6WPZ9"/>
<feature type="transmembrane region" description="Helical" evidence="1">
    <location>
        <begin position="48"/>
        <end position="69"/>
    </location>
</feature>